<dbReference type="EMBL" id="JBDFRB010000005">
    <property type="protein sequence ID" value="MEN2744560.1"/>
    <property type="molecule type" value="Genomic_DNA"/>
</dbReference>
<dbReference type="RefSeq" id="WP_345884657.1">
    <property type="nucleotide sequence ID" value="NZ_JBDFRB010000005.1"/>
</dbReference>
<dbReference type="Gene3D" id="2.40.30.10">
    <property type="entry name" value="Translation factors"/>
    <property type="match status" value="1"/>
</dbReference>
<dbReference type="InterPro" id="IPR039261">
    <property type="entry name" value="FNR_nucleotide-bd"/>
</dbReference>
<evidence type="ECO:0000259" key="1">
    <source>
        <dbReference type="PROSITE" id="PS51384"/>
    </source>
</evidence>
<dbReference type="PANTHER" id="PTHR30157:SF0">
    <property type="entry name" value="NADPH-DEPENDENT FERRIC-CHELATE REDUCTASE"/>
    <property type="match status" value="1"/>
</dbReference>
<dbReference type="InterPro" id="IPR017927">
    <property type="entry name" value="FAD-bd_FR_type"/>
</dbReference>
<dbReference type="InterPro" id="IPR007037">
    <property type="entry name" value="SIP_rossman_dom"/>
</dbReference>
<name>A0ABU9X299_9MICC</name>
<dbReference type="InterPro" id="IPR013113">
    <property type="entry name" value="SIP_FAD-bd"/>
</dbReference>
<dbReference type="Gene3D" id="3.40.50.80">
    <property type="entry name" value="Nucleotide-binding domain of ferredoxin-NADP reductase (FNR) module"/>
    <property type="match status" value="1"/>
</dbReference>
<dbReference type="PROSITE" id="PS51384">
    <property type="entry name" value="FAD_FR"/>
    <property type="match status" value="1"/>
</dbReference>
<proteinExistence type="predicted"/>
<feature type="domain" description="FAD-binding FR-type" evidence="1">
    <location>
        <begin position="16"/>
        <end position="166"/>
    </location>
</feature>
<comment type="caution">
    <text evidence="2">The sequence shown here is derived from an EMBL/GenBank/DDBJ whole genome shotgun (WGS) entry which is preliminary data.</text>
</comment>
<dbReference type="Proteomes" id="UP001422074">
    <property type="component" value="Unassembled WGS sequence"/>
</dbReference>
<organism evidence="2 3">
    <name type="scientific">Sinomonas halotolerans</name>
    <dbReference type="NCBI Taxonomy" id="1644133"/>
    <lineage>
        <taxon>Bacteria</taxon>
        <taxon>Bacillati</taxon>
        <taxon>Actinomycetota</taxon>
        <taxon>Actinomycetes</taxon>
        <taxon>Micrococcales</taxon>
        <taxon>Micrococcaceae</taxon>
        <taxon>Sinomonas</taxon>
    </lineage>
</organism>
<protein>
    <submittedName>
        <fullName evidence="2">Siderophore-interacting protein</fullName>
    </submittedName>
</protein>
<evidence type="ECO:0000313" key="3">
    <source>
        <dbReference type="Proteomes" id="UP001422074"/>
    </source>
</evidence>
<keyword evidence="3" id="KW-1185">Reference proteome</keyword>
<reference evidence="2 3" key="1">
    <citation type="submission" date="2024-05" db="EMBL/GenBank/DDBJ databases">
        <title>Sinomonas sp. nov., isolated from a waste landfill.</title>
        <authorList>
            <person name="Zhao Y."/>
        </authorList>
    </citation>
    <scope>NUCLEOTIDE SEQUENCE [LARGE SCALE GENOMIC DNA]</scope>
    <source>
        <strain evidence="2 3">CCTCC AB2014300</strain>
    </source>
</reference>
<dbReference type="Pfam" id="PF08021">
    <property type="entry name" value="FAD_binding_9"/>
    <property type="match status" value="1"/>
</dbReference>
<sequence length="360" mass="38153">MKTTATGLAKARGAVVRPFELTVTAVADLSPSLRRVTLGGLALRDFATDADGATWDLRIKVIVPSPGRPLPRVEDLLGGSDGRDDASWYQSWLAMPAELRGEIRTYTVREARLEEAYPEIDIDFVLHVDTAPDGTVHTGPAARWALGARPGDPALVFGPNAASGECSGIEFAPGLAGHVLLAGDETALPAIGGILRDLPSGMSAQVLIEVPCAEDFQDLSTRADAEVTWLARGGRAHGELLAEAVHGVVLEPFCAPGPNVVARAVAAGEPLDVGPERELMWDTPQYRELFGAGADTAGLDAAGTDGADALPLRGVLPFYAWIAGESSMVKGLRRYLVRDCGINRDQVAFMGYWKQGTPQH</sequence>
<dbReference type="PANTHER" id="PTHR30157">
    <property type="entry name" value="FERRIC REDUCTASE, NADPH-DEPENDENT"/>
    <property type="match status" value="1"/>
</dbReference>
<dbReference type="SUPFAM" id="SSF63380">
    <property type="entry name" value="Riboflavin synthase domain-like"/>
    <property type="match status" value="1"/>
</dbReference>
<dbReference type="InterPro" id="IPR039374">
    <property type="entry name" value="SIP_fam"/>
</dbReference>
<accession>A0ABU9X299</accession>
<evidence type="ECO:0000313" key="2">
    <source>
        <dbReference type="EMBL" id="MEN2744560.1"/>
    </source>
</evidence>
<dbReference type="InterPro" id="IPR017938">
    <property type="entry name" value="Riboflavin_synthase-like_b-brl"/>
</dbReference>
<dbReference type="Pfam" id="PF04954">
    <property type="entry name" value="SIP"/>
    <property type="match status" value="1"/>
</dbReference>
<gene>
    <name evidence="2" type="ORF">ABCQ75_08390</name>
</gene>
<dbReference type="CDD" id="cd06193">
    <property type="entry name" value="siderophore_interacting"/>
    <property type="match status" value="1"/>
</dbReference>